<organism evidence="2 3">
    <name type="scientific">Pseudomonas avellanae</name>
    <dbReference type="NCBI Taxonomy" id="46257"/>
    <lineage>
        <taxon>Bacteria</taxon>
        <taxon>Pseudomonadati</taxon>
        <taxon>Pseudomonadota</taxon>
        <taxon>Gammaproteobacteria</taxon>
        <taxon>Pseudomonadales</taxon>
        <taxon>Pseudomonadaceae</taxon>
        <taxon>Pseudomonas</taxon>
    </lineage>
</organism>
<evidence type="ECO:0000313" key="3">
    <source>
        <dbReference type="Proteomes" id="UP000217163"/>
    </source>
</evidence>
<comment type="caution">
    <text evidence="2">The sequence shown here is derived from an EMBL/GenBank/DDBJ whole genome shotgun (WGS) entry which is preliminary data.</text>
</comment>
<gene>
    <name evidence="2" type="ORF">CFN58_10205</name>
</gene>
<proteinExistence type="predicted"/>
<dbReference type="EMBL" id="NKQU01000459">
    <property type="protein sequence ID" value="OZI86654.1"/>
    <property type="molecule type" value="Genomic_DNA"/>
</dbReference>
<feature type="domain" description="DUF4158" evidence="1">
    <location>
        <begin position="2"/>
        <end position="56"/>
    </location>
</feature>
<evidence type="ECO:0000259" key="1">
    <source>
        <dbReference type="Pfam" id="PF13700"/>
    </source>
</evidence>
<name>A0A261WKC6_9PSED</name>
<dbReference type="Pfam" id="PF13700">
    <property type="entry name" value="DUF4158"/>
    <property type="match status" value="1"/>
</dbReference>
<dbReference type="Proteomes" id="UP000217163">
    <property type="component" value="Unassembled WGS sequence"/>
</dbReference>
<sequence>MTTLHETAYPRLKPDPTAKELQDIYTPTAAELQCVRNIATGPATRLALLLHLKLFQR</sequence>
<feature type="non-terminal residue" evidence="2">
    <location>
        <position position="57"/>
    </location>
</feature>
<evidence type="ECO:0000313" key="2">
    <source>
        <dbReference type="EMBL" id="OZI86654.1"/>
    </source>
</evidence>
<dbReference type="InterPro" id="IPR025296">
    <property type="entry name" value="DUF4158"/>
</dbReference>
<protein>
    <recommendedName>
        <fullName evidence="1">DUF4158 domain-containing protein</fullName>
    </recommendedName>
</protein>
<accession>A0A261WKC6</accession>
<dbReference type="AlphaFoldDB" id="A0A261WKC6"/>
<reference evidence="3" key="1">
    <citation type="journal article" date="2016" name="Sci. Rep.">
        <title>Genome analysis of the kiwifruit canker pathogen Pseudomonas syringae pv. actinidiae biovar 5.</title>
        <authorList>
            <person name="Fujikawa T."/>
            <person name="Sawada H."/>
        </authorList>
    </citation>
    <scope>NUCLEOTIDE SEQUENCE [LARGE SCALE GENOMIC DNA]</scope>
    <source>
        <strain evidence="3">MAFF 212061</strain>
    </source>
</reference>